<reference evidence="1" key="1">
    <citation type="submission" date="2021-06" db="EMBL/GenBank/DDBJ databases">
        <authorList>
            <person name="Kallberg Y."/>
            <person name="Tangrot J."/>
            <person name="Rosling A."/>
        </authorList>
    </citation>
    <scope>NUCLEOTIDE SEQUENCE</scope>
    <source>
        <strain evidence="1">FL966</strain>
    </source>
</reference>
<dbReference type="AlphaFoldDB" id="A0A9N9IRH1"/>
<accession>A0A9N9IRH1</accession>
<feature type="non-terminal residue" evidence="1">
    <location>
        <position position="535"/>
    </location>
</feature>
<protein>
    <submittedName>
        <fullName evidence="1">22481_t:CDS:1</fullName>
    </submittedName>
</protein>
<comment type="caution">
    <text evidence="1">The sequence shown here is derived from an EMBL/GenBank/DDBJ whole genome shotgun (WGS) entry which is preliminary data.</text>
</comment>
<keyword evidence="2" id="KW-1185">Reference proteome</keyword>
<organism evidence="1 2">
    <name type="scientific">Cetraspora pellucida</name>
    <dbReference type="NCBI Taxonomy" id="1433469"/>
    <lineage>
        <taxon>Eukaryota</taxon>
        <taxon>Fungi</taxon>
        <taxon>Fungi incertae sedis</taxon>
        <taxon>Mucoromycota</taxon>
        <taxon>Glomeromycotina</taxon>
        <taxon>Glomeromycetes</taxon>
        <taxon>Diversisporales</taxon>
        <taxon>Gigasporaceae</taxon>
        <taxon>Cetraspora</taxon>
    </lineage>
</organism>
<gene>
    <name evidence="1" type="ORF">CPELLU_LOCUS14246</name>
</gene>
<proteinExistence type="predicted"/>
<sequence length="535" mass="62091">MDSDLVHDSTKKCVVKICKGAPASKWKKITENMLNKAGANKTLASYYKDHENEYMCMSCYNAIVVNRSSVFKEHAVEWEKGLKRCRNSVSMSESISLLTNIIFEKEIINRNPPIVSFSQLRSVAENKNNELSFFFDQWSLAYQCYLMCWNQNKVIPLWNFKNESTTDDDNLSWIDGVNILTRLLYDREKVEQTPTIYSFKQLEKNLNKLDKRLAVECYIICGNQNFKLTAFKENISLFLDLMGASAEALDALSYAGITMSQRHLDRIKTEIVNDHLSKINSYLKNNKHNALALNVDDYHNIHSKRVPDTCSTSNVAHMTTLVLNHIDMAAIPRIMSNGASIHNPKLIDFELVCNVLGHHYMEQMAKTFNDRFYYETSLDEKLENMTLHSYNSHIQEQQEERKMKDTSLLDFFELKLEYVDSYINALQHVYEVSLLNNYLTNHNIPIIADWPGQVFIRQAITLYLQNHWGGGVSPWNIRKHLSKTRSKFHQEYEEQIYLSVGSKLVESPEVNKENNQDQSILTDDDILENLQKNKE</sequence>
<dbReference type="OrthoDB" id="2441966at2759"/>
<dbReference type="Proteomes" id="UP000789759">
    <property type="component" value="Unassembled WGS sequence"/>
</dbReference>
<evidence type="ECO:0000313" key="1">
    <source>
        <dbReference type="EMBL" id="CAG8743839.1"/>
    </source>
</evidence>
<evidence type="ECO:0000313" key="2">
    <source>
        <dbReference type="Proteomes" id="UP000789759"/>
    </source>
</evidence>
<name>A0A9N9IRH1_9GLOM</name>
<dbReference type="EMBL" id="CAJVQA010016567">
    <property type="protein sequence ID" value="CAG8743839.1"/>
    <property type="molecule type" value="Genomic_DNA"/>
</dbReference>